<sequence>MSKNMINLEEFKAILDEKLAPLKSEISEVKAKSEEMRAFLDMANEKYDEIITKLAQRDAEMKDIKTENKILKATIKTMDDQVRQLTDSVNDLEQYSRRECLEIQGIPLKNFDDTNSIVVNVGELMANGRIFLRKDKDSPAILIKSKDDISNLLRNSR</sequence>
<gene>
    <name evidence="1" type="ORF">PACLA_8A040292</name>
</gene>
<evidence type="ECO:0000313" key="2">
    <source>
        <dbReference type="Proteomes" id="UP001152795"/>
    </source>
</evidence>
<reference evidence="1" key="1">
    <citation type="submission" date="2020-04" db="EMBL/GenBank/DDBJ databases">
        <authorList>
            <person name="Alioto T."/>
            <person name="Alioto T."/>
            <person name="Gomez Garrido J."/>
        </authorList>
    </citation>
    <scope>NUCLEOTIDE SEQUENCE</scope>
    <source>
        <strain evidence="1">A484AB</strain>
    </source>
</reference>
<comment type="caution">
    <text evidence="1">The sequence shown here is derived from an EMBL/GenBank/DDBJ whole genome shotgun (WGS) entry which is preliminary data.</text>
</comment>
<dbReference type="EMBL" id="CACRXK020001503">
    <property type="protein sequence ID" value="CAB3989529.1"/>
    <property type="molecule type" value="Genomic_DNA"/>
</dbReference>
<dbReference type="Proteomes" id="UP001152795">
    <property type="component" value="Unassembled WGS sequence"/>
</dbReference>
<keyword evidence="2" id="KW-1185">Reference proteome</keyword>
<protein>
    <submittedName>
        <fullName evidence="1">Uncharacterized protein</fullName>
    </submittedName>
</protein>
<evidence type="ECO:0000313" key="1">
    <source>
        <dbReference type="EMBL" id="CAB3989529.1"/>
    </source>
</evidence>
<name>A0A7D9DNF3_PARCT</name>
<dbReference type="OrthoDB" id="5983368at2759"/>
<accession>A0A7D9DNF3</accession>
<organism evidence="1 2">
    <name type="scientific">Paramuricea clavata</name>
    <name type="common">Red gorgonian</name>
    <name type="synonym">Violescent sea-whip</name>
    <dbReference type="NCBI Taxonomy" id="317549"/>
    <lineage>
        <taxon>Eukaryota</taxon>
        <taxon>Metazoa</taxon>
        <taxon>Cnidaria</taxon>
        <taxon>Anthozoa</taxon>
        <taxon>Octocorallia</taxon>
        <taxon>Malacalcyonacea</taxon>
        <taxon>Plexauridae</taxon>
        <taxon>Paramuricea</taxon>
    </lineage>
</organism>
<proteinExistence type="predicted"/>
<dbReference type="AlphaFoldDB" id="A0A7D9DNF3"/>